<sequence length="464" mass="51782">MTSPFFSSGQAAADPAEARSVQPEIFDDIEDTDMFTTEPVVNALVPAESHEEPALSAPPGDDKHAELSLFDRLENLAAQRPDAPPALLVERDSVLPNIRRLAKEPPPAALLLQWESAIREAMADKTQDRIAMTWLLLQTLMMRAEGCSKVEADRLYTEASELALHHYIAVDVVQQPYWQAQRIGIDLAKAKRQKGASRLLHLRDMQARHTSDIERGEPVLLKAWIEVIVYWAQCQYGDGALSKYTEAQALCMRLHGLPSHADYAQQCHADILRQRAAIEDGGLRLQHLETAQALLDELYARAPTAAIALAIAQVALDKGDVLPPEQAKEAYSHALMHTFLAEADPRWRTESMECRLAIQVAYERLPGMPVQGNVAVTLASRLETLTGQRPETLRRMAEMFLRNADFIRACHLCERAWQLGSVTAELLSTWREACDQWALSGPQSDTEAAYRDAVRQLRIASAMR</sequence>
<dbReference type="EMBL" id="QRBF01000001">
    <property type="protein sequence ID" value="RDS85761.1"/>
    <property type="molecule type" value="Genomic_DNA"/>
</dbReference>
<evidence type="ECO:0000313" key="2">
    <source>
        <dbReference type="EMBL" id="RDS85761.1"/>
    </source>
</evidence>
<evidence type="ECO:0000313" key="3">
    <source>
        <dbReference type="Proteomes" id="UP000255334"/>
    </source>
</evidence>
<gene>
    <name evidence="2" type="ORF">DWU99_00345</name>
</gene>
<feature type="region of interest" description="Disordered" evidence="1">
    <location>
        <begin position="1"/>
        <end position="21"/>
    </location>
</feature>
<name>A0A370XBY9_9GAMM</name>
<comment type="caution">
    <text evidence="2">The sequence shown here is derived from an EMBL/GenBank/DDBJ whole genome shotgun (WGS) entry which is preliminary data.</text>
</comment>
<dbReference type="Proteomes" id="UP000255334">
    <property type="component" value="Unassembled WGS sequence"/>
</dbReference>
<keyword evidence="3" id="KW-1185">Reference proteome</keyword>
<evidence type="ECO:0000256" key="1">
    <source>
        <dbReference type="SAM" id="MobiDB-lite"/>
    </source>
</evidence>
<dbReference type="AlphaFoldDB" id="A0A370XBY9"/>
<feature type="compositionally biased region" description="Polar residues" evidence="1">
    <location>
        <begin position="1"/>
        <end position="10"/>
    </location>
</feature>
<proteinExistence type="predicted"/>
<protein>
    <submittedName>
        <fullName evidence="2">Uncharacterized protein</fullName>
    </submittedName>
</protein>
<accession>A0A370XBY9</accession>
<reference evidence="2 3" key="1">
    <citation type="submission" date="2018-07" db="EMBL/GenBank/DDBJ databases">
        <title>Dyella monticola sp. nov. and Dyella psychrodurans sp. nov. isolated from monsoon evergreen broad-leaved forest soil of Dinghu Mountain, China.</title>
        <authorList>
            <person name="Gao Z."/>
            <person name="Qiu L."/>
        </authorList>
    </citation>
    <scope>NUCLEOTIDE SEQUENCE [LARGE SCALE GENOMIC DNA]</scope>
    <source>
        <strain evidence="2 3">4MSK11</strain>
    </source>
</reference>
<organism evidence="2 3">
    <name type="scientific">Dyella psychrodurans</name>
    <dbReference type="NCBI Taxonomy" id="1927960"/>
    <lineage>
        <taxon>Bacteria</taxon>
        <taxon>Pseudomonadati</taxon>
        <taxon>Pseudomonadota</taxon>
        <taxon>Gammaproteobacteria</taxon>
        <taxon>Lysobacterales</taxon>
        <taxon>Rhodanobacteraceae</taxon>
        <taxon>Dyella</taxon>
    </lineage>
</organism>